<name>A0A5J4KGT7_9CHLR</name>
<dbReference type="RefSeq" id="WP_151754830.1">
    <property type="nucleotide sequence ID" value="NZ_BKZW01000001.1"/>
</dbReference>
<dbReference type="InterPro" id="IPR039429">
    <property type="entry name" value="SHMT-like_dom"/>
</dbReference>
<evidence type="ECO:0000313" key="7">
    <source>
        <dbReference type="Proteomes" id="UP000326912"/>
    </source>
</evidence>
<dbReference type="EMBL" id="BKZW01000001">
    <property type="protein sequence ID" value="GER86745.1"/>
    <property type="molecule type" value="Genomic_DNA"/>
</dbReference>
<gene>
    <name evidence="6" type="ORF">KDW_09070</name>
</gene>
<keyword evidence="3 4" id="KW-0663">Pyridoxal phosphate</keyword>
<evidence type="ECO:0000256" key="1">
    <source>
        <dbReference type="ARBA" id="ARBA00001933"/>
    </source>
</evidence>
<keyword evidence="6" id="KW-0489">Methyltransferase</keyword>
<dbReference type="Gene3D" id="3.40.640.10">
    <property type="entry name" value="Type I PLP-dependent aspartate aminotransferase-like (Major domain)"/>
    <property type="match status" value="1"/>
</dbReference>
<protein>
    <submittedName>
        <fullName evidence="6">Serine hydroxymethyltransferase</fullName>
    </submittedName>
</protein>
<accession>A0A5J4KGT7</accession>
<dbReference type="Gene3D" id="3.90.1150.10">
    <property type="entry name" value="Aspartate Aminotransferase, domain 1"/>
    <property type="match status" value="1"/>
</dbReference>
<dbReference type="GO" id="GO:0035999">
    <property type="term" value="P:tetrahydrofolate interconversion"/>
    <property type="evidence" value="ECO:0007669"/>
    <property type="project" value="InterPro"/>
</dbReference>
<dbReference type="GO" id="GO:0008168">
    <property type="term" value="F:methyltransferase activity"/>
    <property type="evidence" value="ECO:0007669"/>
    <property type="project" value="UniProtKB-KW"/>
</dbReference>
<proteinExistence type="inferred from homology"/>
<dbReference type="InterPro" id="IPR015421">
    <property type="entry name" value="PyrdxlP-dep_Trfase_major"/>
</dbReference>
<dbReference type="SUPFAM" id="SSF53383">
    <property type="entry name" value="PLP-dependent transferases"/>
    <property type="match status" value="1"/>
</dbReference>
<dbReference type="PANTHER" id="PTHR11680:SF35">
    <property type="entry name" value="SERINE HYDROXYMETHYLTRANSFERASE 1"/>
    <property type="match status" value="1"/>
</dbReference>
<evidence type="ECO:0000259" key="5">
    <source>
        <dbReference type="Pfam" id="PF00464"/>
    </source>
</evidence>
<dbReference type="PIRSF" id="PIRSF000412">
    <property type="entry name" value="SHMT"/>
    <property type="match status" value="1"/>
</dbReference>
<dbReference type="GO" id="GO:0004372">
    <property type="term" value="F:glycine hydroxymethyltransferase activity"/>
    <property type="evidence" value="ECO:0007669"/>
    <property type="project" value="InterPro"/>
</dbReference>
<comment type="similarity">
    <text evidence="2">Belongs to the SHMT family.</text>
</comment>
<organism evidence="6 7">
    <name type="scientific">Dictyobacter vulcani</name>
    <dbReference type="NCBI Taxonomy" id="2607529"/>
    <lineage>
        <taxon>Bacteria</taxon>
        <taxon>Bacillati</taxon>
        <taxon>Chloroflexota</taxon>
        <taxon>Ktedonobacteria</taxon>
        <taxon>Ktedonobacterales</taxon>
        <taxon>Dictyobacteraceae</taxon>
        <taxon>Dictyobacter</taxon>
    </lineage>
</organism>
<feature type="modified residue" description="N6-(pyridoxal phosphate)lysine" evidence="4">
    <location>
        <position position="244"/>
    </location>
</feature>
<dbReference type="NCBIfam" id="NF000586">
    <property type="entry name" value="PRK00011.1"/>
    <property type="match status" value="1"/>
</dbReference>
<feature type="domain" description="Serine hydroxymethyltransferase-like" evidence="5">
    <location>
        <begin position="10"/>
        <end position="404"/>
    </location>
</feature>
<reference evidence="6 7" key="1">
    <citation type="submission" date="2019-10" db="EMBL/GenBank/DDBJ databases">
        <title>Dictyobacter vulcani sp. nov., within the class Ktedonobacteria, isolated from soil of volcanic Mt. Zao.</title>
        <authorList>
            <person name="Zheng Y."/>
            <person name="Wang C.M."/>
            <person name="Sakai Y."/>
            <person name="Abe K."/>
            <person name="Yokota A."/>
            <person name="Yabe S."/>
        </authorList>
    </citation>
    <scope>NUCLEOTIDE SEQUENCE [LARGE SCALE GENOMIC DNA]</scope>
    <source>
        <strain evidence="6 7">W12</strain>
    </source>
</reference>
<evidence type="ECO:0000256" key="2">
    <source>
        <dbReference type="ARBA" id="ARBA00006376"/>
    </source>
</evidence>
<dbReference type="Proteomes" id="UP000326912">
    <property type="component" value="Unassembled WGS sequence"/>
</dbReference>
<sequence length="431" mass="47579">MTVDIHDIEALIEQQDTWRQRQAINLIASENTPSEAVRRVQTSDFMGRYAEGHPNDGEHVNRYYQGTRYIDQIERMAEQELLALFGAKQADVRPISGNAANTALALSILRGGDTVIANSTDAGGHISHGAVGVFGRRIQNRGQSLKIGSEQAINLHYLPLTEDRYHVDAQKTIELVDQLNPQLVILGKSLFLFPEPVSEIAAFCKTKNIPVLYDGAHVLGLVAGGQFQSPLQEGATWMTGSTHKTFPGPQRGVILSNLTDAAAIKKYWQPADRGVFPGSSSNHHLHTLPALLVATREMQRYGREYAAQIVRNAQALGRSLDESGTPVEAREFGYTQSHMIAVNVAQWGSGVDVAKRLEDSDIIVNYNMLPGDTDPRNPSGLRIGVSEMTRFGMDERAMGELAQLLHDAVRGKNVKEQVNTLRGRYVEMRYV</sequence>
<evidence type="ECO:0000256" key="3">
    <source>
        <dbReference type="ARBA" id="ARBA00022898"/>
    </source>
</evidence>
<comment type="caution">
    <text evidence="6">The sequence shown here is derived from an EMBL/GenBank/DDBJ whole genome shotgun (WGS) entry which is preliminary data.</text>
</comment>
<keyword evidence="7" id="KW-1185">Reference proteome</keyword>
<dbReference type="InterPro" id="IPR015424">
    <property type="entry name" value="PyrdxlP-dep_Trfase"/>
</dbReference>
<dbReference type="GO" id="GO:0030170">
    <property type="term" value="F:pyridoxal phosphate binding"/>
    <property type="evidence" value="ECO:0007669"/>
    <property type="project" value="InterPro"/>
</dbReference>
<dbReference type="PANTHER" id="PTHR11680">
    <property type="entry name" value="SERINE HYDROXYMETHYLTRANSFERASE"/>
    <property type="match status" value="1"/>
</dbReference>
<dbReference type="Pfam" id="PF00464">
    <property type="entry name" value="SHMT"/>
    <property type="match status" value="1"/>
</dbReference>
<dbReference type="InterPro" id="IPR015422">
    <property type="entry name" value="PyrdxlP-dep_Trfase_small"/>
</dbReference>
<evidence type="ECO:0000313" key="6">
    <source>
        <dbReference type="EMBL" id="GER86745.1"/>
    </source>
</evidence>
<dbReference type="GO" id="GO:0019264">
    <property type="term" value="P:glycine biosynthetic process from serine"/>
    <property type="evidence" value="ECO:0007669"/>
    <property type="project" value="InterPro"/>
</dbReference>
<dbReference type="InterPro" id="IPR049943">
    <property type="entry name" value="Ser_HO-MeTrfase-like"/>
</dbReference>
<evidence type="ECO:0000256" key="4">
    <source>
        <dbReference type="PIRSR" id="PIRSR000412-50"/>
    </source>
</evidence>
<comment type="cofactor">
    <cofactor evidence="1 4">
        <name>pyridoxal 5'-phosphate</name>
        <dbReference type="ChEBI" id="CHEBI:597326"/>
    </cofactor>
</comment>
<keyword evidence="6" id="KW-0808">Transferase</keyword>
<dbReference type="InterPro" id="IPR001085">
    <property type="entry name" value="Ser_HO-MeTrfase"/>
</dbReference>
<dbReference type="AlphaFoldDB" id="A0A5J4KGT7"/>
<dbReference type="GO" id="GO:0005737">
    <property type="term" value="C:cytoplasm"/>
    <property type="evidence" value="ECO:0007669"/>
    <property type="project" value="TreeGrafter"/>
</dbReference>
<dbReference type="GO" id="GO:0032259">
    <property type="term" value="P:methylation"/>
    <property type="evidence" value="ECO:0007669"/>
    <property type="project" value="UniProtKB-KW"/>
</dbReference>